<sequence length="246" mass="29011">MRSIILLLSLIICFSLSAKEKTPVVAYFYHAKPPLLINQIDKQGLYFDFINYLNKHSDIYQFELVYMPRKRLDIMLENDALGGLVVGVNPIWFKDKNETKYFWTSRLFTDRDEVISLNRTPLTFMSPVSLHGKIFGGVRGFYYFGIDEAVNKNLIKRVDTADEISLFSMLRHQRIDAAVVSRSTFNYVVKKNDWFTLFHLSKKPHDIYDRRVLIPKSDHALYQHVEKIMLNMTLNQQWQITLEQYL</sequence>
<reference evidence="2" key="1">
    <citation type="journal article" date="2014" name="Int. J. Syst. Evol. Microbiol.">
        <title>Complete genome sequence of Corynebacterium casei LMG S-19264T (=DSM 44701T), isolated from a smear-ripened cheese.</title>
        <authorList>
            <consortium name="US DOE Joint Genome Institute (JGI-PGF)"/>
            <person name="Walter F."/>
            <person name="Albersmeier A."/>
            <person name="Kalinowski J."/>
            <person name="Ruckert C."/>
        </authorList>
    </citation>
    <scope>NUCLEOTIDE SEQUENCE</scope>
    <source>
        <strain evidence="2">KCTC 42731</strain>
    </source>
</reference>
<protein>
    <recommendedName>
        <fullName evidence="4">Solute-binding protein family 3/N-terminal domain-containing protein</fullName>
    </recommendedName>
</protein>
<proteinExistence type="predicted"/>
<reference evidence="2" key="2">
    <citation type="submission" date="2020-09" db="EMBL/GenBank/DDBJ databases">
        <authorList>
            <person name="Sun Q."/>
            <person name="Kim S."/>
        </authorList>
    </citation>
    <scope>NUCLEOTIDE SEQUENCE</scope>
    <source>
        <strain evidence="2">KCTC 42731</strain>
    </source>
</reference>
<feature type="chain" id="PRO_5037472881" description="Solute-binding protein family 3/N-terminal domain-containing protein" evidence="1">
    <location>
        <begin position="19"/>
        <end position="246"/>
    </location>
</feature>
<accession>A0A919EMW3</accession>
<keyword evidence="3" id="KW-1185">Reference proteome</keyword>
<feature type="signal peptide" evidence="1">
    <location>
        <begin position="1"/>
        <end position="18"/>
    </location>
</feature>
<dbReference type="Proteomes" id="UP000623842">
    <property type="component" value="Unassembled WGS sequence"/>
</dbReference>
<dbReference type="SUPFAM" id="SSF53850">
    <property type="entry name" value="Periplasmic binding protein-like II"/>
    <property type="match status" value="1"/>
</dbReference>
<name>A0A919EMW3_9GAMM</name>
<evidence type="ECO:0000256" key="1">
    <source>
        <dbReference type="SAM" id="SignalP"/>
    </source>
</evidence>
<dbReference type="Gene3D" id="3.40.190.10">
    <property type="entry name" value="Periplasmic binding protein-like II"/>
    <property type="match status" value="2"/>
</dbReference>
<dbReference type="EMBL" id="BNCK01000007">
    <property type="protein sequence ID" value="GHF99772.1"/>
    <property type="molecule type" value="Genomic_DNA"/>
</dbReference>
<dbReference type="RefSeq" id="WP_189772296.1">
    <property type="nucleotide sequence ID" value="NZ_BNCK01000007.1"/>
</dbReference>
<evidence type="ECO:0008006" key="4">
    <source>
        <dbReference type="Google" id="ProtNLM"/>
    </source>
</evidence>
<organism evidence="2 3">
    <name type="scientific">Thalassotalea marina</name>
    <dbReference type="NCBI Taxonomy" id="1673741"/>
    <lineage>
        <taxon>Bacteria</taxon>
        <taxon>Pseudomonadati</taxon>
        <taxon>Pseudomonadota</taxon>
        <taxon>Gammaproteobacteria</taxon>
        <taxon>Alteromonadales</taxon>
        <taxon>Colwelliaceae</taxon>
        <taxon>Thalassotalea</taxon>
    </lineage>
</organism>
<keyword evidence="1" id="KW-0732">Signal</keyword>
<comment type="caution">
    <text evidence="2">The sequence shown here is derived from an EMBL/GenBank/DDBJ whole genome shotgun (WGS) entry which is preliminary data.</text>
</comment>
<evidence type="ECO:0000313" key="3">
    <source>
        <dbReference type="Proteomes" id="UP000623842"/>
    </source>
</evidence>
<dbReference type="AlphaFoldDB" id="A0A919EMW3"/>
<gene>
    <name evidence="2" type="ORF">GCM10017161_30340</name>
</gene>
<evidence type="ECO:0000313" key="2">
    <source>
        <dbReference type="EMBL" id="GHF99772.1"/>
    </source>
</evidence>